<proteinExistence type="predicted"/>
<dbReference type="EMBL" id="SAUY01000001">
    <property type="protein sequence ID" value="RWR34988.1"/>
    <property type="molecule type" value="Genomic_DNA"/>
</dbReference>
<dbReference type="RefSeq" id="WP_128230905.1">
    <property type="nucleotide sequence ID" value="NZ_SAUY01000001.1"/>
</dbReference>
<reference evidence="1 2" key="1">
    <citation type="submission" date="2019-01" db="EMBL/GenBank/DDBJ databases">
        <title>Sinorhodobacter populi sp. nov. isolated from the symptomatic bark tissue of Populus euramericana canker.</title>
        <authorList>
            <person name="Xu G."/>
        </authorList>
    </citation>
    <scope>NUCLEOTIDE SEQUENCE [LARGE SCALE GENOMIC DNA]</scope>
    <source>
        <strain evidence="1 2">07D10-4-3</strain>
    </source>
</reference>
<evidence type="ECO:0000313" key="1">
    <source>
        <dbReference type="EMBL" id="RWR34988.1"/>
    </source>
</evidence>
<protein>
    <submittedName>
        <fullName evidence="1">Uncharacterized protein</fullName>
    </submittedName>
</protein>
<sequence length="86" mass="9397">MAVITPQKLNEMAAAMEFAISEIESLRRINAELAPKADAYDLLRTVIIAGFPQPVQGYGEDAAWKLRKSIEKIDALVNVPEPEASA</sequence>
<evidence type="ECO:0000313" key="2">
    <source>
        <dbReference type="Proteomes" id="UP000284451"/>
    </source>
</evidence>
<reference evidence="1 2" key="2">
    <citation type="submission" date="2019-01" db="EMBL/GenBank/DDBJ databases">
        <authorList>
            <person name="Li Y."/>
        </authorList>
    </citation>
    <scope>NUCLEOTIDE SEQUENCE [LARGE SCALE GENOMIC DNA]</scope>
    <source>
        <strain evidence="1 2">07D10-4-3</strain>
    </source>
</reference>
<gene>
    <name evidence="1" type="ORF">D2T29_00485</name>
</gene>
<organism evidence="1 2">
    <name type="scientific">Paenirhodobacter populi</name>
    <dbReference type="NCBI Taxonomy" id="2306993"/>
    <lineage>
        <taxon>Bacteria</taxon>
        <taxon>Pseudomonadati</taxon>
        <taxon>Pseudomonadota</taxon>
        <taxon>Alphaproteobacteria</taxon>
        <taxon>Rhodobacterales</taxon>
        <taxon>Rhodobacter group</taxon>
        <taxon>Paenirhodobacter</taxon>
    </lineage>
</organism>
<accession>A0A443KQ95</accession>
<comment type="caution">
    <text evidence="1">The sequence shown here is derived from an EMBL/GenBank/DDBJ whole genome shotgun (WGS) entry which is preliminary data.</text>
</comment>
<dbReference type="AlphaFoldDB" id="A0A443KQ95"/>
<dbReference type="Proteomes" id="UP000284451">
    <property type="component" value="Unassembled WGS sequence"/>
</dbReference>
<name>A0A443KQ95_9RHOB</name>